<evidence type="ECO:0000259" key="2">
    <source>
        <dbReference type="Pfam" id="PF16334"/>
    </source>
</evidence>
<dbReference type="EMBL" id="NBII01000002">
    <property type="protein sequence ID" value="PAV21986.1"/>
    <property type="molecule type" value="Genomic_DNA"/>
</dbReference>
<gene>
    <name evidence="5" type="ORF">PNOK_0194300</name>
</gene>
<evidence type="ECO:0000313" key="5">
    <source>
        <dbReference type="EMBL" id="PAV21986.1"/>
    </source>
</evidence>
<feature type="domain" description="DUF4964" evidence="2">
    <location>
        <begin position="33"/>
        <end position="93"/>
    </location>
</feature>
<dbReference type="InterPro" id="IPR052743">
    <property type="entry name" value="Glutaminase_GtaA"/>
</dbReference>
<proteinExistence type="predicted"/>
<dbReference type="Pfam" id="PF16335">
    <property type="entry name" value="GtaA_6_Hairpin"/>
    <property type="match status" value="1"/>
</dbReference>
<keyword evidence="6" id="KW-1185">Reference proteome</keyword>
<evidence type="ECO:0000256" key="1">
    <source>
        <dbReference type="SAM" id="SignalP"/>
    </source>
</evidence>
<dbReference type="InterPro" id="IPR032515">
    <property type="entry name" value="DUF4964"/>
</dbReference>
<feature type="signal peptide" evidence="1">
    <location>
        <begin position="1"/>
        <end position="24"/>
    </location>
</feature>
<evidence type="ECO:0000313" key="6">
    <source>
        <dbReference type="Proteomes" id="UP000217199"/>
    </source>
</evidence>
<feature type="domain" description="Glutaminase A central" evidence="3">
    <location>
        <begin position="342"/>
        <end position="691"/>
    </location>
</feature>
<dbReference type="STRING" id="2282107.A0A286UQW4"/>
<accession>A0A286UQW4</accession>
<evidence type="ECO:0000259" key="3">
    <source>
        <dbReference type="Pfam" id="PF16335"/>
    </source>
</evidence>
<dbReference type="PANTHER" id="PTHR31987">
    <property type="entry name" value="GLUTAMINASE A-RELATED"/>
    <property type="match status" value="1"/>
</dbReference>
<evidence type="ECO:0008006" key="7">
    <source>
        <dbReference type="Google" id="ProtNLM"/>
    </source>
</evidence>
<reference evidence="5 6" key="1">
    <citation type="journal article" date="2017" name="Mol. Ecol.">
        <title>Comparative and population genomic landscape of Phellinus noxius: A hypervariable fungus causing root rot in trees.</title>
        <authorList>
            <person name="Chung C.L."/>
            <person name="Lee T.J."/>
            <person name="Akiba M."/>
            <person name="Lee H.H."/>
            <person name="Kuo T.H."/>
            <person name="Liu D."/>
            <person name="Ke H.M."/>
            <person name="Yokoi T."/>
            <person name="Roa M.B."/>
            <person name="Lu M.J."/>
            <person name="Chang Y.Y."/>
            <person name="Ann P.J."/>
            <person name="Tsai J.N."/>
            <person name="Chen C.Y."/>
            <person name="Tzean S.S."/>
            <person name="Ota Y."/>
            <person name="Hattori T."/>
            <person name="Sahashi N."/>
            <person name="Liou R.F."/>
            <person name="Kikuchi T."/>
            <person name="Tsai I.J."/>
        </authorList>
    </citation>
    <scope>NUCLEOTIDE SEQUENCE [LARGE SCALE GENOMIC DNA]</scope>
    <source>
        <strain evidence="5 6">FFPRI411160</strain>
    </source>
</reference>
<sequence>MTGSWLTTFSAFLLIGLHVNNVSALNWTAKPFNPPSVPLAVKTPYLSTWLAQGSGNALNDDWPRFWTGSILGWAGYARVDGTTYTFLGVPSISQQKATQKSLEFTSTRSTFVLSAGPVDITATFLSPVEPNDFAKQSLPFSYLALSVASTDGSSHSVQLYTDISAEWVTGDNSLVANWTTTDNDVITHQVQLVEQSEFAEVSDHIQQGSAYYSIQKGSSTTYQTGQDTVVRGQFANNGVLLNSQDTEFRAVSDRWPVFAFAEDLGFISQTSTPVVFSVGHVRDPAAEYIIANNQVQSRSSYFLSSHSTPADAISFFLSDYSNAVESAESFDSQVQSDASKISSDYAAIVALSIRQAFASTEITISKNADGSFNTSDVLIFMKEISSDGNMNTVDVIFPAWPIFLYTNPEYGRLLLEPLFEYQATGQYPNKYSVHDLGAHYPQALGHNDGKDEPMPVEESGNMLIMSLSYTQATKDNSLISKYFDLLDQWTQFLIEDSLIPADQISTDDFAGSLANQTNLAIKGIIGIKAMAVVSGLLGDSARESNYSSIASDYVTQWQGFAVASSGDHLTLSYGDDSSWGLAYNLYADKLLGTNIFPQSILDLQTNWYKTIFDNFGIPLDTRHEYTKSDWEIWTAAFVTDDSVRDQLISSVAKYASNGKSNIPFGDWYNTGDGTANGFKARPVVGGHVALLALNKLSDDETTINTQSSASGAISRLRPLSTSISGTGKMERCLYWFASIVLLTSKLVFDYF</sequence>
<feature type="domain" description="Glutaminase A N-terminal" evidence="4">
    <location>
        <begin position="107"/>
        <end position="337"/>
    </location>
</feature>
<feature type="chain" id="PRO_5013944401" description="DUF1793-domain-containing protein" evidence="1">
    <location>
        <begin position="25"/>
        <end position="751"/>
    </location>
</feature>
<dbReference type="Pfam" id="PF16334">
    <property type="entry name" value="DUF4964"/>
    <property type="match status" value="1"/>
</dbReference>
<dbReference type="PANTHER" id="PTHR31987:SF1">
    <property type="entry name" value="GLUTAMINASE A"/>
    <property type="match status" value="1"/>
</dbReference>
<dbReference type="Proteomes" id="UP000217199">
    <property type="component" value="Unassembled WGS sequence"/>
</dbReference>
<dbReference type="OrthoDB" id="3918848at2759"/>
<keyword evidence="1" id="KW-0732">Signal</keyword>
<dbReference type="AlphaFoldDB" id="A0A286UQW4"/>
<dbReference type="InterPro" id="IPR033433">
    <property type="entry name" value="GtaA_N"/>
</dbReference>
<dbReference type="Pfam" id="PF17168">
    <property type="entry name" value="DUF5127"/>
    <property type="match status" value="1"/>
</dbReference>
<name>A0A286UQW4_9AGAM</name>
<comment type="caution">
    <text evidence="5">The sequence shown here is derived from an EMBL/GenBank/DDBJ whole genome shotgun (WGS) entry which is preliminary data.</text>
</comment>
<evidence type="ECO:0000259" key="4">
    <source>
        <dbReference type="Pfam" id="PF17168"/>
    </source>
</evidence>
<organism evidence="5 6">
    <name type="scientific">Pyrrhoderma noxium</name>
    <dbReference type="NCBI Taxonomy" id="2282107"/>
    <lineage>
        <taxon>Eukaryota</taxon>
        <taxon>Fungi</taxon>
        <taxon>Dikarya</taxon>
        <taxon>Basidiomycota</taxon>
        <taxon>Agaricomycotina</taxon>
        <taxon>Agaricomycetes</taxon>
        <taxon>Hymenochaetales</taxon>
        <taxon>Hymenochaetaceae</taxon>
        <taxon>Pyrrhoderma</taxon>
    </lineage>
</organism>
<dbReference type="InterPro" id="IPR032514">
    <property type="entry name" value="GtaA_central"/>
</dbReference>
<protein>
    <recommendedName>
        <fullName evidence="7">DUF1793-domain-containing protein</fullName>
    </recommendedName>
</protein>
<dbReference type="InParanoid" id="A0A286UQW4"/>